<sequence>MSMASAASGPHAESILCFLSPEEMDMLRDAFIYMDRDNDGHVTKEDLLGMVHRCVGDERFSPLKEYLVPLFDVADKDNDKKLSLTEFLLSFADGPGVVPAEVISSCVSSIRVRLTDEEIETLQETFRRIDTKADGFIDKEELTIALKENLKYRFPDLHDNNFNDIVAVIMASADTDRDGRLCLSEFIRSFQEDQGVLPAAFLDAGARKLVQKLTPAEVEVLTEAFAVLDRDHDGYVEAADIYEALWETLFDGTQDKSQIRELCDLIMVTADRKNKGMLTLTDFVQGFVRNITLTQISVAAAQEKMQAACGKLQEMLESGELERLLVVPGDSDASAARVNPSNLVTVLSDVFRDIFPLLDDEILSIVIGAIVVAADNDGNSKISLENFIHCFAEGPRIISTDSTSSTTSVSLTDDELLVVSQVLHELGKEANSDGCVQEPEVLEALRNVFRGDSKQADRVLQYVRNNIIRRSSTSSLLVETSVNDVEGDKGGASDSQLGPVPEPNEAKMETTNSAPAPKADTTHETSPNGNTATGRIITLPSSKPVELFSFGAHATVASALVKQHARRYFDSVYDTADTAVFEDELQAEFRKYAGDNQNYIDRDKLIKAYLSMEHYGLPPTESEVNQLISRYCTGTKVNYNEFCILMLRRARM</sequence>
<dbReference type="InterPro" id="IPR050145">
    <property type="entry name" value="Centrin_CML-like"/>
</dbReference>
<feature type="region of interest" description="Disordered" evidence="3">
    <location>
        <begin position="484"/>
        <end position="533"/>
    </location>
</feature>
<protein>
    <submittedName>
        <fullName evidence="5">Calmodulin</fullName>
    </submittedName>
</protein>
<evidence type="ECO:0000256" key="2">
    <source>
        <dbReference type="ARBA" id="ARBA00022837"/>
    </source>
</evidence>
<dbReference type="OrthoDB" id="26525at2759"/>
<comment type="caution">
    <text evidence="5">The sequence shown here is derived from an EMBL/GenBank/DDBJ whole genome shotgun (WGS) entry which is preliminary data.</text>
</comment>
<evidence type="ECO:0000313" key="6">
    <source>
        <dbReference type="Proteomes" id="UP000031737"/>
    </source>
</evidence>
<dbReference type="SUPFAM" id="SSF47473">
    <property type="entry name" value="EF-hand"/>
    <property type="match status" value="2"/>
</dbReference>
<evidence type="ECO:0000313" key="5">
    <source>
        <dbReference type="EMBL" id="ESL05619.1"/>
    </source>
</evidence>
<evidence type="ECO:0000256" key="1">
    <source>
        <dbReference type="ARBA" id="ARBA00022737"/>
    </source>
</evidence>
<feature type="domain" description="EF-hand" evidence="4">
    <location>
        <begin position="216"/>
        <end position="251"/>
    </location>
</feature>
<feature type="compositionally biased region" description="Polar residues" evidence="3">
    <location>
        <begin position="524"/>
        <end position="533"/>
    </location>
</feature>
<dbReference type="SMART" id="SM00054">
    <property type="entry name" value="EFh"/>
    <property type="match status" value="6"/>
</dbReference>
<dbReference type="Pfam" id="PF13499">
    <property type="entry name" value="EF-hand_7"/>
    <property type="match status" value="2"/>
</dbReference>
<dbReference type="Proteomes" id="UP000031737">
    <property type="component" value="Unassembled WGS sequence"/>
</dbReference>
<keyword evidence="6" id="KW-1185">Reference proteome</keyword>
<dbReference type="PANTHER" id="PTHR23050">
    <property type="entry name" value="CALCIUM BINDING PROTEIN"/>
    <property type="match status" value="1"/>
</dbReference>
<dbReference type="PROSITE" id="PS50222">
    <property type="entry name" value="EF_HAND_2"/>
    <property type="match status" value="3"/>
</dbReference>
<dbReference type="FunFam" id="1.10.238.10:FF:000703">
    <property type="entry name" value="Calmodulin, putative"/>
    <property type="match status" value="1"/>
</dbReference>
<dbReference type="AlphaFoldDB" id="A0A061ISZ7"/>
<evidence type="ECO:0000259" key="4">
    <source>
        <dbReference type="PROSITE" id="PS50222"/>
    </source>
</evidence>
<keyword evidence="2" id="KW-0106">Calcium</keyword>
<dbReference type="GO" id="GO:0005509">
    <property type="term" value="F:calcium ion binding"/>
    <property type="evidence" value="ECO:0007669"/>
    <property type="project" value="InterPro"/>
</dbReference>
<proteinExistence type="predicted"/>
<feature type="domain" description="EF-hand" evidence="4">
    <location>
        <begin position="117"/>
        <end position="152"/>
    </location>
</feature>
<dbReference type="InterPro" id="IPR018247">
    <property type="entry name" value="EF_Hand_1_Ca_BS"/>
</dbReference>
<dbReference type="VEuPathDB" id="TriTrypDB:TRSC58_06725"/>
<dbReference type="InterPro" id="IPR002048">
    <property type="entry name" value="EF_hand_dom"/>
</dbReference>
<accession>A0A061ISZ7</accession>
<gene>
    <name evidence="5" type="ORF">TRSC58_06725</name>
</gene>
<reference evidence="5 6" key="1">
    <citation type="submission" date="2013-07" db="EMBL/GenBank/DDBJ databases">
        <authorList>
            <person name="Stoco P.H."/>
            <person name="Wagner G."/>
            <person name="Gerber A."/>
            <person name="Zaha A."/>
            <person name="Thompson C."/>
            <person name="Bartholomeu D.C."/>
            <person name="Luckemeyer D.D."/>
            <person name="Bahia D."/>
            <person name="Loreto E."/>
            <person name="Prestes E.B."/>
            <person name="Lima F.M."/>
            <person name="Rodrigues-Luiz G."/>
            <person name="Vallejo G.A."/>
            <person name="Filho J.F."/>
            <person name="Monteiro K.M."/>
            <person name="Tyler K.M."/>
            <person name="de Almeida L.G."/>
            <person name="Ortiz M.F."/>
            <person name="Siervo M.A."/>
            <person name="de Moraes M.H."/>
            <person name="Cunha O.L."/>
            <person name="Mendonca-Neto R."/>
            <person name="Silva R."/>
            <person name="Teixeira S.M."/>
            <person name="Murta S.M."/>
            <person name="Sincero T.C."/>
            <person name="Mendes T.A."/>
            <person name="Urmenyi T.P."/>
            <person name="Silva V.G."/>
            <person name="da Rocha W.D."/>
            <person name="Andersson B."/>
            <person name="Romanha A.J."/>
            <person name="Steindel M."/>
            <person name="de Vasconcelos A.T."/>
            <person name="Grisard E.C."/>
        </authorList>
    </citation>
    <scope>NUCLEOTIDE SEQUENCE [LARGE SCALE GENOMIC DNA]</scope>
    <source>
        <strain evidence="5 6">SC58</strain>
    </source>
</reference>
<organism evidence="5 6">
    <name type="scientific">Trypanosoma rangeli SC58</name>
    <dbReference type="NCBI Taxonomy" id="429131"/>
    <lineage>
        <taxon>Eukaryota</taxon>
        <taxon>Discoba</taxon>
        <taxon>Euglenozoa</taxon>
        <taxon>Kinetoplastea</taxon>
        <taxon>Metakinetoplastina</taxon>
        <taxon>Trypanosomatida</taxon>
        <taxon>Trypanosomatidae</taxon>
        <taxon>Trypanosoma</taxon>
        <taxon>Herpetosoma</taxon>
    </lineage>
</organism>
<dbReference type="PROSITE" id="PS00018">
    <property type="entry name" value="EF_HAND_1"/>
    <property type="match status" value="4"/>
</dbReference>
<evidence type="ECO:0000256" key="3">
    <source>
        <dbReference type="SAM" id="MobiDB-lite"/>
    </source>
</evidence>
<dbReference type="InterPro" id="IPR011992">
    <property type="entry name" value="EF-hand-dom_pair"/>
</dbReference>
<feature type="domain" description="EF-hand" evidence="4">
    <location>
        <begin position="22"/>
        <end position="57"/>
    </location>
</feature>
<dbReference type="Gene3D" id="1.10.238.10">
    <property type="entry name" value="EF-hand"/>
    <property type="match status" value="4"/>
</dbReference>
<dbReference type="EMBL" id="AUPL01006725">
    <property type="protein sequence ID" value="ESL05619.1"/>
    <property type="molecule type" value="Genomic_DNA"/>
</dbReference>
<keyword evidence="1" id="KW-0677">Repeat</keyword>
<name>A0A061ISZ7_TRYRA</name>